<evidence type="ECO:0000313" key="20">
    <source>
        <dbReference type="Proteomes" id="UP000770717"/>
    </source>
</evidence>
<feature type="compositionally biased region" description="Basic residues" evidence="16">
    <location>
        <begin position="262"/>
        <end position="285"/>
    </location>
</feature>
<dbReference type="Pfam" id="PF00505">
    <property type="entry name" value="HMG_box"/>
    <property type="match status" value="1"/>
</dbReference>
<dbReference type="PANTHER" id="PTHR48112">
    <property type="entry name" value="HIGH MOBILITY GROUP PROTEIN DSP1"/>
    <property type="match status" value="1"/>
</dbReference>
<sequence>MVSLLARSVGLLAKSLAGLSCTQATRCSSLPGALSAFQHTTTRWFSKQQLEEGLPKRPLSSFFRFVSEHRPTLAKQYPEAKLTEISKILALEWKGLSESARKRYVEAANEELSKYKSEVRKYKENLNPLELQLLNEKKKERLVKRKHIRHRRELTILGKPKGARSAYNIYMSENFQETKGISMTEKMKHLQEDWKRLPQSQKQMYVQLAQDDRIRYENEMKAWEEQMLEIGREDLIRLKAKKRLIKDSKVMHEAKSKEQLHKKVVKKQTKPARGGKKADKRKNKE</sequence>
<feature type="chain" id="PRO_5035286090" description="Transcription factor A, mitochondrial" evidence="17">
    <location>
        <begin position="25"/>
        <end position="285"/>
    </location>
</feature>
<feature type="domain" description="HMG box" evidence="18">
    <location>
        <begin position="160"/>
        <end position="224"/>
    </location>
</feature>
<dbReference type="PROSITE" id="PS50118">
    <property type="entry name" value="HMG_BOX_2"/>
    <property type="match status" value="2"/>
</dbReference>
<keyword evidence="6 14" id="KW-0238">DNA-binding</keyword>
<feature type="coiled-coil region" evidence="15">
    <location>
        <begin position="105"/>
        <end position="132"/>
    </location>
</feature>
<accession>A0A8J6K8S9</accession>
<keyword evidence="9" id="KW-0804">Transcription</keyword>
<dbReference type="InterPro" id="IPR036910">
    <property type="entry name" value="HMG_box_dom_sf"/>
</dbReference>
<dbReference type="AlphaFoldDB" id="A0A8J6K8S9"/>
<evidence type="ECO:0000256" key="6">
    <source>
        <dbReference type="ARBA" id="ARBA00023125"/>
    </source>
</evidence>
<dbReference type="SMART" id="SM00398">
    <property type="entry name" value="HMG"/>
    <property type="match status" value="2"/>
</dbReference>
<evidence type="ECO:0000256" key="2">
    <source>
        <dbReference type="ARBA" id="ARBA00022553"/>
    </source>
</evidence>
<dbReference type="SUPFAM" id="SSF47095">
    <property type="entry name" value="HMG-box"/>
    <property type="match status" value="2"/>
</dbReference>
<evidence type="ECO:0000256" key="10">
    <source>
        <dbReference type="ARBA" id="ARBA00023271"/>
    </source>
</evidence>
<dbReference type="EMBL" id="WNTK01000004">
    <property type="protein sequence ID" value="KAG9484968.1"/>
    <property type="molecule type" value="Genomic_DNA"/>
</dbReference>
<dbReference type="GO" id="GO:0006357">
    <property type="term" value="P:regulation of transcription by RNA polymerase II"/>
    <property type="evidence" value="ECO:0007669"/>
    <property type="project" value="TreeGrafter"/>
</dbReference>
<feature type="DNA-binding region" description="HMG box" evidence="14">
    <location>
        <begin position="55"/>
        <end position="123"/>
    </location>
</feature>
<dbReference type="OrthoDB" id="5550281at2759"/>
<dbReference type="Pfam" id="PF09011">
    <property type="entry name" value="HMG_box_2"/>
    <property type="match status" value="1"/>
</dbReference>
<feature type="signal peptide" evidence="17">
    <location>
        <begin position="1"/>
        <end position="24"/>
    </location>
</feature>
<evidence type="ECO:0000256" key="15">
    <source>
        <dbReference type="SAM" id="Coils"/>
    </source>
</evidence>
<evidence type="ECO:0000256" key="5">
    <source>
        <dbReference type="ARBA" id="ARBA00023015"/>
    </source>
</evidence>
<feature type="domain" description="HMG box" evidence="18">
    <location>
        <begin position="55"/>
        <end position="123"/>
    </location>
</feature>
<feature type="compositionally biased region" description="Basic and acidic residues" evidence="16">
    <location>
        <begin position="249"/>
        <end position="261"/>
    </location>
</feature>
<keyword evidence="15" id="KW-0175">Coiled coil</keyword>
<evidence type="ECO:0000256" key="12">
    <source>
        <dbReference type="ARBA" id="ARBA00045216"/>
    </source>
</evidence>
<keyword evidence="7" id="KW-0496">Mitochondrion</keyword>
<evidence type="ECO:0000256" key="4">
    <source>
        <dbReference type="ARBA" id="ARBA00022946"/>
    </source>
</evidence>
<dbReference type="Gene3D" id="1.10.30.10">
    <property type="entry name" value="High mobility group box domain"/>
    <property type="match status" value="2"/>
</dbReference>
<proteinExistence type="predicted"/>
<dbReference type="FunFam" id="1.10.30.10:FF:000043">
    <property type="entry name" value="Transcription factor A, mitochondrial"/>
    <property type="match status" value="1"/>
</dbReference>
<keyword evidence="2" id="KW-0597">Phosphoprotein</keyword>
<evidence type="ECO:0000259" key="18">
    <source>
        <dbReference type="PROSITE" id="PS50118"/>
    </source>
</evidence>
<evidence type="ECO:0000256" key="8">
    <source>
        <dbReference type="ARBA" id="ARBA00023159"/>
    </source>
</evidence>
<organism evidence="19 20">
    <name type="scientific">Eleutherodactylus coqui</name>
    <name type="common">Puerto Rican coqui</name>
    <dbReference type="NCBI Taxonomy" id="57060"/>
    <lineage>
        <taxon>Eukaryota</taxon>
        <taxon>Metazoa</taxon>
        <taxon>Chordata</taxon>
        <taxon>Craniata</taxon>
        <taxon>Vertebrata</taxon>
        <taxon>Euteleostomi</taxon>
        <taxon>Amphibia</taxon>
        <taxon>Batrachia</taxon>
        <taxon>Anura</taxon>
        <taxon>Neobatrachia</taxon>
        <taxon>Hyloidea</taxon>
        <taxon>Eleutherodactylidae</taxon>
        <taxon>Eleutherodactylinae</taxon>
        <taxon>Eleutherodactylus</taxon>
        <taxon>Eleutherodactylus</taxon>
    </lineage>
</organism>
<evidence type="ECO:0000256" key="11">
    <source>
        <dbReference type="ARBA" id="ARBA00040582"/>
    </source>
</evidence>
<keyword evidence="3" id="KW-0677">Repeat</keyword>
<feature type="region of interest" description="Disordered" evidence="16">
    <location>
        <begin position="249"/>
        <end position="285"/>
    </location>
</feature>
<evidence type="ECO:0000313" key="19">
    <source>
        <dbReference type="EMBL" id="KAG9484968.1"/>
    </source>
</evidence>
<keyword evidence="8" id="KW-0010">Activator</keyword>
<protein>
    <recommendedName>
        <fullName evidence="11">Transcription factor A, mitochondrial</fullName>
    </recommendedName>
</protein>
<gene>
    <name evidence="19" type="ORF">GDO78_008197</name>
</gene>
<evidence type="ECO:0000256" key="7">
    <source>
        <dbReference type="ARBA" id="ARBA00023128"/>
    </source>
</evidence>
<evidence type="ECO:0000256" key="3">
    <source>
        <dbReference type="ARBA" id="ARBA00022737"/>
    </source>
</evidence>
<reference evidence="19" key="1">
    <citation type="thesis" date="2020" institute="ProQuest LLC" country="789 East Eisenhower Parkway, Ann Arbor, MI, USA">
        <title>Comparative Genomics and Chromosome Evolution.</title>
        <authorList>
            <person name="Mudd A.B."/>
        </authorList>
    </citation>
    <scope>NUCLEOTIDE SEQUENCE</scope>
    <source>
        <strain evidence="19">HN-11 Male</strain>
        <tissue evidence="19">Kidney and liver</tissue>
    </source>
</reference>
<keyword evidence="20" id="KW-1185">Reference proteome</keyword>
<keyword evidence="5" id="KW-0805">Transcription regulation</keyword>
<comment type="function">
    <text evidence="12">Binds to the mitochondrial light strand promoter and functions in mitochondrial transcription regulation. Component of the mitochondrial transcription initiation complex, composed at least of TFB2M, TFAM and POLRMT that is required for basal transcription of mitochondrial DNA. In this complex, TFAM recruits POLRMT to a specific promoter whereas TFB2M induces structural changes in POLRMT to enable promoter opening and trapping of the DNA non-template strand. Required for accurate and efficient promoter recognition by the mitochondrial RNA polymerase. Promotes transcription initiation from the HSP1 and the light strand promoter by binding immediately upstream of transcriptional start sites. Is able to unwind DNA. Bends the mitochondrial light strand promoter DNA into a U-turn shape via its HMG boxes. Required for maintenance of normal levels of mitochondrial DNA. May play a role in organizing and compacting mitochondrial DNA.</text>
</comment>
<dbReference type="PANTHER" id="PTHR48112:SF36">
    <property type="entry name" value="TRANSCRIPTION FACTOR A, MITOCHONDRIAL"/>
    <property type="match status" value="1"/>
</dbReference>
<comment type="subunit">
    <text evidence="13">Monomer; binds DNA as a monomer. Homodimer. Component of the mitochondrial transcription initiation complex, composed at least of TFB2M, TFAM and POLRMT. In this complex TFAM recruits POLRMT to the promoter whereas TFB2M induces structural changes in POLRMT to enable promoter opening and trapping of the DNA non-template strand. Upon metabolic stress, forms a complex composed of FOXO3, SIRT3, TFAM and POLRMT. Interacts with TFB1M and TFB2M. Interacts with CLPX; this enhances DNA-binding.</text>
</comment>
<dbReference type="GO" id="GO:0005634">
    <property type="term" value="C:nucleus"/>
    <property type="evidence" value="ECO:0007669"/>
    <property type="project" value="UniProtKB-UniRule"/>
</dbReference>
<evidence type="ECO:0000256" key="13">
    <source>
        <dbReference type="ARBA" id="ARBA00046467"/>
    </source>
</evidence>
<evidence type="ECO:0000256" key="17">
    <source>
        <dbReference type="SAM" id="SignalP"/>
    </source>
</evidence>
<dbReference type="InterPro" id="IPR009071">
    <property type="entry name" value="HMG_box_dom"/>
</dbReference>
<keyword evidence="14" id="KW-0539">Nucleus</keyword>
<evidence type="ECO:0000256" key="9">
    <source>
        <dbReference type="ARBA" id="ARBA00023163"/>
    </source>
</evidence>
<keyword evidence="17" id="KW-0732">Signal</keyword>
<evidence type="ECO:0000256" key="1">
    <source>
        <dbReference type="ARBA" id="ARBA00004436"/>
    </source>
</evidence>
<comment type="caution">
    <text evidence="19">The sequence shown here is derived from an EMBL/GenBank/DDBJ whole genome shotgun (WGS) entry which is preliminary data.</text>
</comment>
<evidence type="ECO:0000256" key="14">
    <source>
        <dbReference type="PROSITE-ProRule" id="PRU00267"/>
    </source>
</evidence>
<dbReference type="GO" id="GO:0003677">
    <property type="term" value="F:DNA binding"/>
    <property type="evidence" value="ECO:0007669"/>
    <property type="project" value="UniProtKB-UniRule"/>
</dbReference>
<dbReference type="GO" id="GO:0042645">
    <property type="term" value="C:mitochondrial nucleoid"/>
    <property type="evidence" value="ECO:0007669"/>
    <property type="project" value="UniProtKB-SubCell"/>
</dbReference>
<name>A0A8J6K8S9_ELECQ</name>
<dbReference type="Proteomes" id="UP000770717">
    <property type="component" value="Unassembled WGS sequence"/>
</dbReference>
<feature type="coiled-coil region" evidence="15">
    <location>
        <begin position="206"/>
        <end position="233"/>
    </location>
</feature>
<feature type="DNA-binding region" description="HMG box" evidence="14">
    <location>
        <begin position="160"/>
        <end position="224"/>
    </location>
</feature>
<comment type="subcellular location">
    <subcellularLocation>
        <location evidence="1">Mitochondrion matrix</location>
        <location evidence="1">Mitochondrion nucleoid</location>
    </subcellularLocation>
</comment>
<dbReference type="InterPro" id="IPR050342">
    <property type="entry name" value="HMGB"/>
</dbReference>
<keyword evidence="4" id="KW-0809">Transit peptide</keyword>
<evidence type="ECO:0000256" key="16">
    <source>
        <dbReference type="SAM" id="MobiDB-lite"/>
    </source>
</evidence>
<keyword evidence="10" id="KW-1135">Mitochondrion nucleoid</keyword>